<keyword evidence="3" id="KW-1185">Reference proteome</keyword>
<feature type="transmembrane region" description="Helical" evidence="1">
    <location>
        <begin position="44"/>
        <end position="65"/>
    </location>
</feature>
<name>A0ABV2QIM1_9MICO</name>
<evidence type="ECO:0000313" key="3">
    <source>
        <dbReference type="Proteomes" id="UP001549257"/>
    </source>
</evidence>
<keyword evidence="1" id="KW-0812">Transmembrane</keyword>
<accession>A0ABV2QIM1</accession>
<sequence>MIDWPAFFVVLVSTLVSACLVVTFYSVGLRLLDTGHGWRRPAGIACFTICALVVLYGVYLVIPYFHQ</sequence>
<keyword evidence="1" id="KW-0472">Membrane</keyword>
<reference evidence="2 3" key="1">
    <citation type="submission" date="2024-06" db="EMBL/GenBank/DDBJ databases">
        <title>Sorghum-associated microbial communities from plants grown in Nebraska, USA.</title>
        <authorList>
            <person name="Schachtman D."/>
        </authorList>
    </citation>
    <scope>NUCLEOTIDE SEQUENCE [LARGE SCALE GENOMIC DNA]</scope>
    <source>
        <strain evidence="2 3">2857</strain>
    </source>
</reference>
<comment type="caution">
    <text evidence="2">The sequence shown here is derived from an EMBL/GenBank/DDBJ whole genome shotgun (WGS) entry which is preliminary data.</text>
</comment>
<organism evidence="2 3">
    <name type="scientific">Conyzicola nivalis</name>
    <dbReference type="NCBI Taxonomy" id="1477021"/>
    <lineage>
        <taxon>Bacteria</taxon>
        <taxon>Bacillati</taxon>
        <taxon>Actinomycetota</taxon>
        <taxon>Actinomycetes</taxon>
        <taxon>Micrococcales</taxon>
        <taxon>Microbacteriaceae</taxon>
        <taxon>Conyzicola</taxon>
    </lineage>
</organism>
<evidence type="ECO:0000256" key="1">
    <source>
        <dbReference type="SAM" id="Phobius"/>
    </source>
</evidence>
<dbReference type="EMBL" id="JBEPSJ010000001">
    <property type="protein sequence ID" value="MET4580891.1"/>
    <property type="molecule type" value="Genomic_DNA"/>
</dbReference>
<protein>
    <submittedName>
        <fullName evidence="2">Uncharacterized protein</fullName>
    </submittedName>
</protein>
<proteinExistence type="predicted"/>
<dbReference type="Proteomes" id="UP001549257">
    <property type="component" value="Unassembled WGS sequence"/>
</dbReference>
<gene>
    <name evidence="2" type="ORF">ABIE21_000381</name>
</gene>
<evidence type="ECO:0000313" key="2">
    <source>
        <dbReference type="EMBL" id="MET4580891.1"/>
    </source>
</evidence>
<feature type="transmembrane region" description="Helical" evidence="1">
    <location>
        <begin position="6"/>
        <end position="32"/>
    </location>
</feature>
<keyword evidence="1" id="KW-1133">Transmembrane helix</keyword>
<dbReference type="RefSeq" id="WP_354023098.1">
    <property type="nucleotide sequence ID" value="NZ_JBEPSJ010000001.1"/>
</dbReference>